<dbReference type="Pfam" id="PF14495">
    <property type="entry name" value="Cytochrom_C550"/>
    <property type="match status" value="1"/>
</dbReference>
<evidence type="ECO:0000256" key="5">
    <source>
        <dbReference type="ARBA" id="ARBA00022982"/>
    </source>
</evidence>
<evidence type="ECO:0000256" key="1">
    <source>
        <dbReference type="ARBA" id="ARBA00022448"/>
    </source>
</evidence>
<keyword evidence="5" id="KW-0249">Electron transport</keyword>
<dbReference type="GO" id="GO:0020037">
    <property type="term" value="F:heme binding"/>
    <property type="evidence" value="ECO:0007669"/>
    <property type="project" value="InterPro"/>
</dbReference>
<keyword evidence="6 7" id="KW-0408">Iron</keyword>
<dbReference type="InterPro" id="IPR029490">
    <property type="entry name" value="Cytochrom_C550"/>
</dbReference>
<evidence type="ECO:0000259" key="8">
    <source>
        <dbReference type="PROSITE" id="PS51007"/>
    </source>
</evidence>
<dbReference type="SUPFAM" id="SSF46626">
    <property type="entry name" value="Cytochrome c"/>
    <property type="match status" value="1"/>
</dbReference>
<protein>
    <submittedName>
        <fullName evidence="9">Photosystem II cytochrome PsbV2</fullName>
    </submittedName>
</protein>
<keyword evidence="1" id="KW-0813">Transport</keyword>
<evidence type="ECO:0000256" key="2">
    <source>
        <dbReference type="ARBA" id="ARBA00022531"/>
    </source>
</evidence>
<dbReference type="PROSITE" id="PS51007">
    <property type="entry name" value="CYTC"/>
    <property type="match status" value="1"/>
</dbReference>
<comment type="caution">
    <text evidence="9">The sequence shown here is derived from an EMBL/GenBank/DDBJ whole genome shotgun (WGS) entry which is preliminary data.</text>
</comment>
<evidence type="ECO:0000256" key="6">
    <source>
        <dbReference type="ARBA" id="ARBA00023004"/>
    </source>
</evidence>
<dbReference type="Gene3D" id="1.10.760.10">
    <property type="entry name" value="Cytochrome c-like domain"/>
    <property type="match status" value="1"/>
</dbReference>
<dbReference type="EMBL" id="JAAHFQ010000226">
    <property type="protein sequence ID" value="NER28533.1"/>
    <property type="molecule type" value="Genomic_DNA"/>
</dbReference>
<sequence>MLVRYIKIAQFLHSWRHQLCSGSFLLAIVFTVSSNFLISLPAEAATDTYVRVYLEVREPIALELNEQGETKLFSTEDITEGKELFKANCINCHVGGKTLPYPPVSLALDKLSGATPPRDNINGIVNFLRQPMTYDGSEETFWCRTVTASWMPQEQIEKLAAFVLRAAQKAPGWAEDNPEQF</sequence>
<dbReference type="GO" id="GO:0015979">
    <property type="term" value="P:photosynthesis"/>
    <property type="evidence" value="ECO:0007669"/>
    <property type="project" value="UniProtKB-KW"/>
</dbReference>
<keyword evidence="3 7" id="KW-0349">Heme</keyword>
<keyword evidence="2" id="KW-0602">Photosynthesis</keyword>
<evidence type="ECO:0000313" key="9">
    <source>
        <dbReference type="EMBL" id="NER28533.1"/>
    </source>
</evidence>
<dbReference type="InterPro" id="IPR009056">
    <property type="entry name" value="Cyt_c-like_dom"/>
</dbReference>
<evidence type="ECO:0000256" key="4">
    <source>
        <dbReference type="ARBA" id="ARBA00022723"/>
    </source>
</evidence>
<name>A0A6B3NAJ2_9CYAN</name>
<organism evidence="9">
    <name type="scientific">Symploca sp. SIO1C4</name>
    <dbReference type="NCBI Taxonomy" id="2607765"/>
    <lineage>
        <taxon>Bacteria</taxon>
        <taxon>Bacillati</taxon>
        <taxon>Cyanobacteriota</taxon>
        <taxon>Cyanophyceae</taxon>
        <taxon>Coleofasciculales</taxon>
        <taxon>Coleofasciculaceae</taxon>
        <taxon>Symploca</taxon>
    </lineage>
</organism>
<dbReference type="GO" id="GO:0009055">
    <property type="term" value="F:electron transfer activity"/>
    <property type="evidence" value="ECO:0007669"/>
    <property type="project" value="InterPro"/>
</dbReference>
<evidence type="ECO:0000256" key="3">
    <source>
        <dbReference type="ARBA" id="ARBA00022617"/>
    </source>
</evidence>
<dbReference type="InterPro" id="IPR036909">
    <property type="entry name" value="Cyt_c-like_dom_sf"/>
</dbReference>
<dbReference type="NCBIfam" id="TIGR03046">
    <property type="entry name" value="PS_II_psbV2"/>
    <property type="match status" value="1"/>
</dbReference>
<feature type="domain" description="Cytochrome c" evidence="8">
    <location>
        <begin position="76"/>
        <end position="167"/>
    </location>
</feature>
<evidence type="ECO:0000256" key="7">
    <source>
        <dbReference type="PROSITE-ProRule" id="PRU00433"/>
    </source>
</evidence>
<keyword evidence="4 7" id="KW-0479">Metal-binding</keyword>
<proteinExistence type="predicted"/>
<dbReference type="AlphaFoldDB" id="A0A6B3NAJ2"/>
<reference evidence="9" key="1">
    <citation type="submission" date="2019-11" db="EMBL/GenBank/DDBJ databases">
        <title>Genomic insights into an expanded diversity of filamentous marine cyanobacteria reveals the extraordinary biosynthetic potential of Moorea and Okeania.</title>
        <authorList>
            <person name="Ferreira Leao T."/>
            <person name="Wang M."/>
            <person name="Moss N."/>
            <person name="Da Silva R."/>
            <person name="Sanders J."/>
            <person name="Nurk S."/>
            <person name="Gurevich A."/>
            <person name="Humphrey G."/>
            <person name="Reher R."/>
            <person name="Zhu Q."/>
            <person name="Belda-Ferre P."/>
            <person name="Glukhov E."/>
            <person name="Rex R."/>
            <person name="Dorrestein P.C."/>
            <person name="Knight R."/>
            <person name="Pevzner P."/>
            <person name="Gerwick W.H."/>
            <person name="Gerwick L."/>
        </authorList>
    </citation>
    <scope>NUCLEOTIDE SEQUENCE</scope>
    <source>
        <strain evidence="9">SIO1C4</strain>
    </source>
</reference>
<gene>
    <name evidence="9" type="ORF">F6J89_13095</name>
</gene>
<dbReference type="GO" id="GO:0046872">
    <property type="term" value="F:metal ion binding"/>
    <property type="evidence" value="ECO:0007669"/>
    <property type="project" value="UniProtKB-KW"/>
</dbReference>
<accession>A0A6B3NAJ2</accession>